<evidence type="ECO:0000313" key="4">
    <source>
        <dbReference type="Proteomes" id="UP000033995"/>
    </source>
</evidence>
<dbReference type="InterPro" id="IPR011109">
    <property type="entry name" value="DNA_bind_recombinase_dom"/>
</dbReference>
<dbReference type="AlphaFoldDB" id="A0A0F9ZT71"/>
<gene>
    <name evidence="3" type="ORF">UR38_C0004G0012</name>
</gene>
<protein>
    <submittedName>
        <fullName evidence="3">Recombinase</fullName>
    </submittedName>
</protein>
<dbReference type="Pfam" id="PF07508">
    <property type="entry name" value="Recombinase"/>
    <property type="match status" value="1"/>
</dbReference>
<dbReference type="InterPro" id="IPR036162">
    <property type="entry name" value="Resolvase-like_N_sf"/>
</dbReference>
<dbReference type="CDD" id="cd00338">
    <property type="entry name" value="Ser_Recombinase"/>
    <property type="match status" value="1"/>
</dbReference>
<dbReference type="Proteomes" id="UP000033995">
    <property type="component" value="Unassembled WGS sequence"/>
</dbReference>
<dbReference type="GO" id="GO:0000150">
    <property type="term" value="F:DNA strand exchange activity"/>
    <property type="evidence" value="ECO:0007669"/>
    <property type="project" value="InterPro"/>
</dbReference>
<dbReference type="InterPro" id="IPR050639">
    <property type="entry name" value="SSR_resolvase"/>
</dbReference>
<feature type="domain" description="Recombinase" evidence="2">
    <location>
        <begin position="156"/>
        <end position="266"/>
    </location>
</feature>
<dbReference type="Gene3D" id="3.90.1750.20">
    <property type="entry name" value="Putative Large Serine Recombinase, Chain B, Domain 2"/>
    <property type="match status" value="1"/>
</dbReference>
<dbReference type="SMART" id="SM00857">
    <property type="entry name" value="Resolvase"/>
    <property type="match status" value="1"/>
</dbReference>
<sequence>MIKYIAYCRKSTDEKTKQILSIDQQIAELKEFAKNQNLEILDFVCESRTAKTTGRPLFNKILERIENGEVQGIVSWHPDRLARNSIDGGKIIYSLDTGKLIDLKFPSFWFENSPQGKFVLSMAFSQSKYYVDNLSENVKRGMRHKVRLGIWPVEAPLGYLNDKITKTIAVDPVRSKIIKKCFEMFATGKHSFVSISKYLFNLKVTTRLGRKINTTTIKKMLSNRFYLGVMNYKGELHKGIHKSIISKQLFEATQKQITRFERPRYNGHTFPFIGLARCGECGGAITGESHHRKYKNGNSPTFTYYRCTKKFGKCSQKYITEFDLAKQLRKHVRSVIVPEGWKEKWLELLEKDKQIESVKAEENTALTETELQTTEIKLSKLLDTYLDGVVNEEDYKIKKNELFNTKLNLQEKIEKIKTNGNNWLEPLEHFIMSAFQAQKIAAEKNEYQNLSDFVRSACSNFFLTDQKLSMNYNLGYSTVNFICGSRHSATYSEKLSQCVTPQGVGPCLRE</sequence>
<dbReference type="Gene3D" id="3.40.50.1390">
    <property type="entry name" value="Resolvase, N-terminal catalytic domain"/>
    <property type="match status" value="1"/>
</dbReference>
<comment type="caution">
    <text evidence="3">The sequence shown here is derived from an EMBL/GenBank/DDBJ whole genome shotgun (WGS) entry which is preliminary data.</text>
</comment>
<proteinExistence type="predicted"/>
<dbReference type="PROSITE" id="PS51737">
    <property type="entry name" value="RECOMBINASE_DNA_BIND"/>
    <property type="match status" value="1"/>
</dbReference>
<dbReference type="PANTHER" id="PTHR30461:SF23">
    <property type="entry name" value="DNA RECOMBINASE-RELATED"/>
    <property type="match status" value="1"/>
</dbReference>
<evidence type="ECO:0000259" key="2">
    <source>
        <dbReference type="PROSITE" id="PS51737"/>
    </source>
</evidence>
<accession>A0A0F9ZT71</accession>
<dbReference type="Pfam" id="PF00239">
    <property type="entry name" value="Resolvase"/>
    <property type="match status" value="1"/>
</dbReference>
<organism evidence="3 4">
    <name type="scientific">Candidatus Woesebacteria bacterium GW2011_GWA2_33_28</name>
    <dbReference type="NCBI Taxonomy" id="1618561"/>
    <lineage>
        <taxon>Bacteria</taxon>
        <taxon>Candidatus Woeseibacteriota</taxon>
    </lineage>
</organism>
<dbReference type="InterPro" id="IPR038109">
    <property type="entry name" value="DNA_bind_recomb_sf"/>
</dbReference>
<dbReference type="SUPFAM" id="SSF53041">
    <property type="entry name" value="Resolvase-like"/>
    <property type="match status" value="1"/>
</dbReference>
<dbReference type="Pfam" id="PF13408">
    <property type="entry name" value="Zn_ribbon_recom"/>
    <property type="match status" value="1"/>
</dbReference>
<dbReference type="PANTHER" id="PTHR30461">
    <property type="entry name" value="DNA-INVERTASE FROM LAMBDOID PROPHAGE"/>
    <property type="match status" value="1"/>
</dbReference>
<dbReference type="GO" id="GO:0003677">
    <property type="term" value="F:DNA binding"/>
    <property type="evidence" value="ECO:0007669"/>
    <property type="project" value="InterPro"/>
</dbReference>
<evidence type="ECO:0000259" key="1">
    <source>
        <dbReference type="PROSITE" id="PS51736"/>
    </source>
</evidence>
<feature type="domain" description="Resolvase/invertase-type recombinase catalytic" evidence="1">
    <location>
        <begin position="3"/>
        <end position="149"/>
    </location>
</feature>
<dbReference type="EMBL" id="LBOZ01000004">
    <property type="protein sequence ID" value="KKP47469.1"/>
    <property type="molecule type" value="Genomic_DNA"/>
</dbReference>
<dbReference type="InterPro" id="IPR006119">
    <property type="entry name" value="Resolv_N"/>
</dbReference>
<evidence type="ECO:0000313" key="3">
    <source>
        <dbReference type="EMBL" id="KKP47469.1"/>
    </source>
</evidence>
<dbReference type="PROSITE" id="PS51736">
    <property type="entry name" value="RECOMBINASES_3"/>
    <property type="match status" value="1"/>
</dbReference>
<reference evidence="3 4" key="1">
    <citation type="journal article" date="2015" name="Nature">
        <title>rRNA introns, odd ribosomes, and small enigmatic genomes across a large radiation of phyla.</title>
        <authorList>
            <person name="Brown C.T."/>
            <person name="Hug L.A."/>
            <person name="Thomas B.C."/>
            <person name="Sharon I."/>
            <person name="Castelle C.J."/>
            <person name="Singh A."/>
            <person name="Wilkins M.J."/>
            <person name="Williams K.H."/>
            <person name="Banfield J.F."/>
        </authorList>
    </citation>
    <scope>NUCLEOTIDE SEQUENCE [LARGE SCALE GENOMIC DNA]</scope>
</reference>
<name>A0A0F9ZT71_9BACT</name>
<dbReference type="InterPro" id="IPR025827">
    <property type="entry name" value="Zn_ribbon_recom_dom"/>
</dbReference>